<dbReference type="CDD" id="cd00167">
    <property type="entry name" value="SANT"/>
    <property type="match status" value="2"/>
</dbReference>
<evidence type="ECO:0000256" key="4">
    <source>
        <dbReference type="ARBA" id="ARBA00023125"/>
    </source>
</evidence>
<accession>A0A0K0M704</accession>
<sequence>MCNGDVLQTPTGTMSSETSESGATKEQQNLEGGGEVIGGGNGGGGSLKKGPWTSAEDAILVEYVKKHGEGNWNAVQKHSGLFRCGKSCRLRWANHLRPNLKKGAFTAEEEQIIIELHAKLGNKWARMAAQLPGRTDNEIKNYWNTRIKRRQRQGLPLYPPDLPLQQSNSENQQNQQPINGADASTSQHNHSHNHHEFLSGSAKLEIPNVTFDSLKPSQHALTYTSFPALTEVSMSSILNQALGLSQSYRMVNPIQRAKRVRDSESMMPFGVGGGGISPFGQFVDDTPLKSIGEPCFKTARRMPYAQPPRLDGSSYSQPPRLDGFGANGFPYDPNLSNRNSNHNLSTPLGGLMIGSHALLNGNLSPPTPLPGVKLELPSSQLAESVHTTGTRLETVTTPTENNSYTLPPPVPSNHVDGFSPRNSGLLEALLQESQAMGGGGNKRSSEMITQLPPISSRSNLTNCVGASQSETECGEYSDPITPLGGPAASVFSENTPPLSTSPWDESSSAQSAIGVNIKTEERNEFMSSTNCGDEEFSTLLNLTRPDVSPVSDWYDSHAEVVEKEQSAVSDALATLFNDDFCVDIQQLASGPSTSNQVWGLGSCHWNNMPGVTQIVDLP</sequence>
<feature type="compositionally biased region" description="Polar residues" evidence="8">
    <location>
        <begin position="491"/>
        <end position="511"/>
    </location>
</feature>
<name>A0A0K0M704_PINTB</name>
<dbReference type="InterPro" id="IPR009057">
    <property type="entry name" value="Homeodomain-like_sf"/>
</dbReference>
<dbReference type="GO" id="GO:0003700">
    <property type="term" value="F:DNA-binding transcription factor activity"/>
    <property type="evidence" value="ECO:0007669"/>
    <property type="project" value="UniProtKB-ARBA"/>
</dbReference>
<dbReference type="SUPFAM" id="SSF46689">
    <property type="entry name" value="Homeodomain-like"/>
    <property type="match status" value="1"/>
</dbReference>
<feature type="domain" description="HTH myb-type" evidence="10">
    <location>
        <begin position="46"/>
        <end position="96"/>
    </location>
</feature>
<evidence type="ECO:0000256" key="1">
    <source>
        <dbReference type="ARBA" id="ARBA00004123"/>
    </source>
</evidence>
<dbReference type="InterPro" id="IPR001005">
    <property type="entry name" value="SANT/Myb"/>
</dbReference>
<dbReference type="GO" id="GO:0090406">
    <property type="term" value="C:pollen tube"/>
    <property type="evidence" value="ECO:0007669"/>
    <property type="project" value="UniProtKB-ARBA"/>
</dbReference>
<keyword evidence="4" id="KW-0238">DNA-binding</keyword>
<dbReference type="AlphaFoldDB" id="A0A0K0M704"/>
<dbReference type="Gene3D" id="1.10.10.60">
    <property type="entry name" value="Homeodomain-like"/>
    <property type="match status" value="2"/>
</dbReference>
<keyword evidence="2" id="KW-0677">Repeat</keyword>
<dbReference type="GO" id="GO:0003677">
    <property type="term" value="F:DNA binding"/>
    <property type="evidence" value="ECO:0007669"/>
    <property type="project" value="UniProtKB-KW"/>
</dbReference>
<dbReference type="PROSITE" id="PS50090">
    <property type="entry name" value="MYB_LIKE"/>
    <property type="match status" value="2"/>
</dbReference>
<evidence type="ECO:0000256" key="8">
    <source>
        <dbReference type="SAM" id="MobiDB-lite"/>
    </source>
</evidence>
<evidence type="ECO:0000256" key="3">
    <source>
        <dbReference type="ARBA" id="ARBA00023015"/>
    </source>
</evidence>
<keyword evidence="7" id="KW-0539">Nucleus</keyword>
<feature type="domain" description="Myb-like" evidence="9">
    <location>
        <begin position="44"/>
        <end position="96"/>
    </location>
</feature>
<reference evidence="11" key="1">
    <citation type="submission" date="2014-04" db="EMBL/GenBank/DDBJ databases">
        <title>The genes involved in the male and female cone development in Pinus tabuliformis.</title>
        <authorList>
            <person name="Niu S."/>
            <person name="Li W."/>
            <person name="Chen X."/>
        </authorList>
    </citation>
    <scope>NUCLEOTIDE SEQUENCE</scope>
</reference>
<proteinExistence type="evidence at transcript level"/>
<feature type="compositionally biased region" description="Low complexity" evidence="8">
    <location>
        <begin position="163"/>
        <end position="176"/>
    </location>
</feature>
<feature type="compositionally biased region" description="Gly residues" evidence="8">
    <location>
        <begin position="31"/>
        <end position="47"/>
    </location>
</feature>
<dbReference type="FunFam" id="1.10.10.60:FF:000404">
    <property type="entry name" value="Transcription factor MYB97"/>
    <property type="match status" value="1"/>
</dbReference>
<evidence type="ECO:0000256" key="5">
    <source>
        <dbReference type="ARBA" id="ARBA00023159"/>
    </source>
</evidence>
<dbReference type="PANTHER" id="PTHR47995:SF18">
    <property type="entry name" value="TRANSCRIPTION FACTOR MYB65"/>
    <property type="match status" value="1"/>
</dbReference>
<protein>
    <submittedName>
        <fullName evidence="11">MYB33</fullName>
    </submittedName>
</protein>
<evidence type="ECO:0000256" key="2">
    <source>
        <dbReference type="ARBA" id="ARBA00022737"/>
    </source>
</evidence>
<keyword evidence="5" id="KW-0010">Activator</keyword>
<evidence type="ECO:0000256" key="7">
    <source>
        <dbReference type="ARBA" id="ARBA00023242"/>
    </source>
</evidence>
<dbReference type="GO" id="GO:0080092">
    <property type="term" value="P:regulation of pollen tube growth"/>
    <property type="evidence" value="ECO:0007669"/>
    <property type="project" value="UniProtKB-ARBA"/>
</dbReference>
<dbReference type="FunFam" id="1.10.10.60:FF:000001">
    <property type="entry name" value="MYB-related transcription factor"/>
    <property type="match status" value="1"/>
</dbReference>
<dbReference type="SMART" id="SM00717">
    <property type="entry name" value="SANT"/>
    <property type="match status" value="2"/>
</dbReference>
<dbReference type="EMBL" id="KJ711085">
    <property type="protein sequence ID" value="AJP06330.1"/>
    <property type="molecule type" value="mRNA"/>
</dbReference>
<dbReference type="Pfam" id="PF00249">
    <property type="entry name" value="Myb_DNA-binding"/>
    <property type="match status" value="2"/>
</dbReference>
<feature type="region of interest" description="Disordered" evidence="8">
    <location>
        <begin position="1"/>
        <end position="49"/>
    </location>
</feature>
<comment type="subcellular location">
    <subcellularLocation>
        <location evidence="1">Nucleus</location>
    </subcellularLocation>
</comment>
<organism evidence="11">
    <name type="scientific">Pinus tabuliformis</name>
    <name type="common">Chinese red pine</name>
    <name type="synonym">Pinus leucosperma</name>
    <dbReference type="NCBI Taxonomy" id="88731"/>
    <lineage>
        <taxon>Eukaryota</taxon>
        <taxon>Viridiplantae</taxon>
        <taxon>Streptophyta</taxon>
        <taxon>Embryophyta</taxon>
        <taxon>Tracheophyta</taxon>
        <taxon>Spermatophyta</taxon>
        <taxon>Pinopsida</taxon>
        <taxon>Pinidae</taxon>
        <taxon>Conifers I</taxon>
        <taxon>Pinales</taxon>
        <taxon>Pinaceae</taxon>
        <taxon>Pinus</taxon>
        <taxon>Pinus subgen. Pinus</taxon>
    </lineage>
</organism>
<dbReference type="GO" id="GO:0005634">
    <property type="term" value="C:nucleus"/>
    <property type="evidence" value="ECO:0007669"/>
    <property type="project" value="UniProtKB-SubCell"/>
</dbReference>
<feature type="compositionally biased region" description="Low complexity" evidence="8">
    <location>
        <begin position="9"/>
        <end position="22"/>
    </location>
</feature>
<feature type="region of interest" description="Disordered" evidence="8">
    <location>
        <begin position="155"/>
        <end position="196"/>
    </location>
</feature>
<keyword evidence="6" id="KW-0804">Transcription</keyword>
<feature type="region of interest" description="Disordered" evidence="8">
    <location>
        <begin position="471"/>
        <end position="511"/>
    </location>
</feature>
<dbReference type="PANTHER" id="PTHR47995">
    <property type="entry name" value="TRANSCRIPTION FACTOR MYB33-RELATED"/>
    <property type="match status" value="1"/>
</dbReference>
<feature type="domain" description="HTH myb-type" evidence="10">
    <location>
        <begin position="97"/>
        <end position="151"/>
    </location>
</feature>
<dbReference type="InterPro" id="IPR017930">
    <property type="entry name" value="Myb_dom"/>
</dbReference>
<evidence type="ECO:0000259" key="9">
    <source>
        <dbReference type="PROSITE" id="PS50090"/>
    </source>
</evidence>
<keyword evidence="3" id="KW-0805">Transcription regulation</keyword>
<feature type="domain" description="Myb-like" evidence="9">
    <location>
        <begin position="97"/>
        <end position="147"/>
    </location>
</feature>
<evidence type="ECO:0000256" key="6">
    <source>
        <dbReference type="ARBA" id="ARBA00023163"/>
    </source>
</evidence>
<dbReference type="PROSITE" id="PS51294">
    <property type="entry name" value="HTH_MYB"/>
    <property type="match status" value="2"/>
</dbReference>
<evidence type="ECO:0000259" key="10">
    <source>
        <dbReference type="PROSITE" id="PS51294"/>
    </source>
</evidence>
<evidence type="ECO:0000313" key="11">
    <source>
        <dbReference type="EMBL" id="AJP06330.1"/>
    </source>
</evidence>
<dbReference type="SMR" id="A0A0K0M704"/>